<dbReference type="InterPro" id="IPR020449">
    <property type="entry name" value="Tscrpt_reg_AraC-type_HTH"/>
</dbReference>
<protein>
    <submittedName>
        <fullName evidence="5">Helix-turn-helix transcriptional regulator</fullName>
    </submittedName>
</protein>
<dbReference type="SUPFAM" id="SSF46689">
    <property type="entry name" value="Homeodomain-like"/>
    <property type="match status" value="1"/>
</dbReference>
<dbReference type="PROSITE" id="PS01124">
    <property type="entry name" value="HTH_ARAC_FAMILY_2"/>
    <property type="match status" value="1"/>
</dbReference>
<reference evidence="5" key="2">
    <citation type="journal article" date="2021" name="Sci. Rep.">
        <title>The distribution of antibiotic resistance genes in chicken gut microbiota commensals.</title>
        <authorList>
            <person name="Juricova H."/>
            <person name="Matiasovicova J."/>
            <person name="Kubasova T."/>
            <person name="Cejkova D."/>
            <person name="Rychlik I."/>
        </authorList>
    </citation>
    <scope>NUCLEOTIDE SEQUENCE</scope>
    <source>
        <strain evidence="5">An824</strain>
    </source>
</reference>
<dbReference type="GO" id="GO:0043565">
    <property type="term" value="F:sequence-specific DNA binding"/>
    <property type="evidence" value="ECO:0007669"/>
    <property type="project" value="InterPro"/>
</dbReference>
<dbReference type="InterPro" id="IPR018062">
    <property type="entry name" value="HTH_AraC-typ_CS"/>
</dbReference>
<evidence type="ECO:0000256" key="1">
    <source>
        <dbReference type="ARBA" id="ARBA00023015"/>
    </source>
</evidence>
<keyword evidence="3" id="KW-0804">Transcription</keyword>
<dbReference type="PROSITE" id="PS00041">
    <property type="entry name" value="HTH_ARAC_FAMILY_1"/>
    <property type="match status" value="1"/>
</dbReference>
<keyword evidence="1" id="KW-0805">Transcription regulation</keyword>
<evidence type="ECO:0000313" key="6">
    <source>
        <dbReference type="Proteomes" id="UP000706891"/>
    </source>
</evidence>
<accession>A0A938WV07</accession>
<dbReference type="AlphaFoldDB" id="A0A938WV07"/>
<dbReference type="SMART" id="SM00342">
    <property type="entry name" value="HTH_ARAC"/>
    <property type="match status" value="1"/>
</dbReference>
<evidence type="ECO:0000256" key="2">
    <source>
        <dbReference type="ARBA" id="ARBA00023125"/>
    </source>
</evidence>
<dbReference type="RefSeq" id="WP_205105661.1">
    <property type="nucleotide sequence ID" value="NZ_JACJJG010000091.1"/>
</dbReference>
<dbReference type="Pfam" id="PF12833">
    <property type="entry name" value="HTH_18"/>
    <property type="match status" value="1"/>
</dbReference>
<keyword evidence="2" id="KW-0238">DNA-binding</keyword>
<name>A0A938WV07_9BACT</name>
<organism evidence="5 6">
    <name type="scientific">Marseilla massiliensis</name>
    <dbReference type="NCBI Taxonomy" id="1841864"/>
    <lineage>
        <taxon>Bacteria</taxon>
        <taxon>Pseudomonadati</taxon>
        <taxon>Bacteroidota</taxon>
        <taxon>Bacteroidia</taxon>
        <taxon>Bacteroidales</taxon>
        <taxon>Prevotellaceae</taxon>
        <taxon>Marseilla</taxon>
    </lineage>
</organism>
<dbReference type="PRINTS" id="PR00032">
    <property type="entry name" value="HTHARAC"/>
</dbReference>
<proteinExistence type="predicted"/>
<reference evidence="5" key="1">
    <citation type="submission" date="2020-08" db="EMBL/GenBank/DDBJ databases">
        <authorList>
            <person name="Cejkova D."/>
            <person name="Kubasova T."/>
            <person name="Jahodarova E."/>
            <person name="Rychlik I."/>
        </authorList>
    </citation>
    <scope>NUCLEOTIDE SEQUENCE</scope>
    <source>
        <strain evidence="5">An824</strain>
    </source>
</reference>
<dbReference type="InterPro" id="IPR009057">
    <property type="entry name" value="Homeodomain-like_sf"/>
</dbReference>
<dbReference type="PANTHER" id="PTHR43280:SF32">
    <property type="entry name" value="TRANSCRIPTIONAL REGULATORY PROTEIN"/>
    <property type="match status" value="1"/>
</dbReference>
<dbReference type="InterPro" id="IPR018060">
    <property type="entry name" value="HTH_AraC"/>
</dbReference>
<comment type="caution">
    <text evidence="5">The sequence shown here is derived from an EMBL/GenBank/DDBJ whole genome shotgun (WGS) entry which is preliminary data.</text>
</comment>
<sequence>MHNIADPTNFVCECNRAFHKETLHPLVSLIDMLAPCVGSQVKTDCYAVVFKHRAADSEKYGRRYYDYSDGTLLFVTPSKKVDLATADGKMLIFHPTLIMYTPLGARLKEFSFFKYRPEESLHISCCEEKVINRCLGCISDELCWGIDEYSKTIICNSIELLLNYCRRFYTRQFITRHNVNVEAIDELDRLIDNYFTSGQAAAHGMPTAGRFAPRLGMSAEYVNDMLKNETGKTVCEYVQLRRIQLAKEFLMASDRSVGDISALLGFSTAGCFATVFKKITGCTPEEYRRN</sequence>
<evidence type="ECO:0000259" key="4">
    <source>
        <dbReference type="PROSITE" id="PS01124"/>
    </source>
</evidence>
<dbReference type="EMBL" id="JACJJG010000091">
    <property type="protein sequence ID" value="MBM6674527.1"/>
    <property type="molecule type" value="Genomic_DNA"/>
</dbReference>
<evidence type="ECO:0000256" key="3">
    <source>
        <dbReference type="ARBA" id="ARBA00023163"/>
    </source>
</evidence>
<evidence type="ECO:0000313" key="5">
    <source>
        <dbReference type="EMBL" id="MBM6674527.1"/>
    </source>
</evidence>
<gene>
    <name evidence="5" type="ORF">H6A34_11660</name>
</gene>
<dbReference type="Proteomes" id="UP000706891">
    <property type="component" value="Unassembled WGS sequence"/>
</dbReference>
<feature type="domain" description="HTH araC/xylS-type" evidence="4">
    <location>
        <begin position="185"/>
        <end position="290"/>
    </location>
</feature>
<dbReference type="Gene3D" id="1.10.10.60">
    <property type="entry name" value="Homeodomain-like"/>
    <property type="match status" value="1"/>
</dbReference>
<keyword evidence="6" id="KW-1185">Reference proteome</keyword>
<dbReference type="PANTHER" id="PTHR43280">
    <property type="entry name" value="ARAC-FAMILY TRANSCRIPTIONAL REGULATOR"/>
    <property type="match status" value="1"/>
</dbReference>
<dbReference type="GO" id="GO:0003700">
    <property type="term" value="F:DNA-binding transcription factor activity"/>
    <property type="evidence" value="ECO:0007669"/>
    <property type="project" value="InterPro"/>
</dbReference>